<dbReference type="Pfam" id="PF13505">
    <property type="entry name" value="OMP_b-brl"/>
    <property type="match status" value="1"/>
</dbReference>
<organism evidence="8 9">
    <name type="scientific">Tenacibaculum holothuriorum</name>
    <dbReference type="NCBI Taxonomy" id="1635173"/>
    <lineage>
        <taxon>Bacteria</taxon>
        <taxon>Pseudomonadati</taxon>
        <taxon>Bacteroidota</taxon>
        <taxon>Flavobacteriia</taxon>
        <taxon>Flavobacteriales</taxon>
        <taxon>Flavobacteriaceae</taxon>
        <taxon>Tenacibaculum</taxon>
    </lineage>
</organism>
<dbReference type="GO" id="GO:0030288">
    <property type="term" value="C:outer membrane-bounded periplasmic space"/>
    <property type="evidence" value="ECO:0007669"/>
    <property type="project" value="InterPro"/>
</dbReference>
<evidence type="ECO:0000256" key="6">
    <source>
        <dbReference type="SAM" id="SignalP"/>
    </source>
</evidence>
<dbReference type="InterPro" id="IPR011250">
    <property type="entry name" value="OMP/PagP_B-barrel"/>
</dbReference>
<feature type="domain" description="Outer membrane protein beta-barrel" evidence="7">
    <location>
        <begin position="296"/>
        <end position="447"/>
    </location>
</feature>
<evidence type="ECO:0000256" key="2">
    <source>
        <dbReference type="ARBA" id="ARBA00022729"/>
    </source>
</evidence>
<accession>A0A1Y2PDH9</accession>
<reference evidence="8 9" key="1">
    <citation type="submission" date="2015-03" db="EMBL/GenBank/DDBJ databases">
        <title>Genome sequence of Tenacibaculum sp. S2-2, isolated from intestinal microbiota of sea cucumber, Apostichopus japonicas.</title>
        <authorList>
            <person name="Shao Z."/>
            <person name="Wang L."/>
            <person name="Li X."/>
        </authorList>
    </citation>
    <scope>NUCLEOTIDE SEQUENCE [LARGE SCALE GENOMIC DNA]</scope>
    <source>
        <strain evidence="8 9">S2-2</strain>
    </source>
</reference>
<dbReference type="PANTHER" id="PTHR41164:SF1">
    <property type="entry name" value="CURLI PRODUCTION ASSEMBLY_TRANSPORT COMPONENT CSGG"/>
    <property type="match status" value="1"/>
</dbReference>
<keyword evidence="5" id="KW-0449">Lipoprotein</keyword>
<dbReference type="EMBL" id="LAPZ01000003">
    <property type="protein sequence ID" value="OSY88546.1"/>
    <property type="molecule type" value="Genomic_DNA"/>
</dbReference>
<dbReference type="Pfam" id="PF03783">
    <property type="entry name" value="CsgG"/>
    <property type="match status" value="1"/>
</dbReference>
<keyword evidence="2 6" id="KW-0732">Signal</keyword>
<feature type="chain" id="PRO_5013390947" description="Outer membrane protein beta-barrel domain-containing protein" evidence="6">
    <location>
        <begin position="23"/>
        <end position="449"/>
    </location>
</feature>
<keyword evidence="1" id="KW-1003">Cell membrane</keyword>
<evidence type="ECO:0000256" key="4">
    <source>
        <dbReference type="ARBA" id="ARBA00023139"/>
    </source>
</evidence>
<feature type="signal peptide" evidence="6">
    <location>
        <begin position="1"/>
        <end position="22"/>
    </location>
</feature>
<evidence type="ECO:0000256" key="1">
    <source>
        <dbReference type="ARBA" id="ARBA00022475"/>
    </source>
</evidence>
<sequence length="449" mass="50397">MKKQWIGAICIFSTYLFTSCGAYFNQPLDTTRARIGENTSVISNVLKYPPKKKTVVGVYKFRDQSGQYKPVETGSTFSTAVTQGGTSILLKSLEESGWFVPIERENIGNLLNERQIIRNTRQEHSKDNRPVKLPPLLFAGVIIEGGVVSYDSNIITGGSGLRYFGAGASNQYRQDRITVYLRAVSTTTGRILKSVYTSKTILSQGITANLYRFVSVRRLLEVETGVTKNEPAQLAVKEAIDKAVELLIVEGIVDGIWKPDGGPEVVNLIKESYNKEKEQATSTKLFNREMKIRRGRNAMSAMAGASKIVGDYSNSAYAFGFDLKFRYLFKKDPHFGFGGSIGRFELENTGIFKQAYLTSAVNFEYNILPYDRLTPYAYVGVGTVLTKNLSDNFFKFQYGGGLEYLLTDRWGILLNAEHQLLGSDQLDQVTRGNKNDQIWHFRLGLNFYF</sequence>
<dbReference type="Gene3D" id="2.40.160.20">
    <property type="match status" value="1"/>
</dbReference>
<dbReference type="PANTHER" id="PTHR41164">
    <property type="entry name" value="CURLI PRODUCTION ASSEMBLY/TRANSPORT COMPONENT CSGG"/>
    <property type="match status" value="1"/>
</dbReference>
<keyword evidence="9" id="KW-1185">Reference proteome</keyword>
<evidence type="ECO:0000259" key="7">
    <source>
        <dbReference type="Pfam" id="PF13505"/>
    </source>
</evidence>
<dbReference type="InterPro" id="IPR027385">
    <property type="entry name" value="Beta-barrel_OMP"/>
</dbReference>
<dbReference type="STRING" id="1635173.WH52_07305"/>
<proteinExistence type="predicted"/>
<keyword evidence="4" id="KW-0564">Palmitate</keyword>
<dbReference type="InParanoid" id="A0A1Y2PDH9"/>
<dbReference type="Gene3D" id="3.40.50.10610">
    <property type="entry name" value="ABC-type transport auxiliary lipoprotein component"/>
    <property type="match status" value="2"/>
</dbReference>
<comment type="caution">
    <text evidence="8">The sequence shown here is derived from an EMBL/GenBank/DDBJ whole genome shotgun (WGS) entry which is preliminary data.</text>
</comment>
<dbReference type="OrthoDB" id="1110708at2"/>
<dbReference type="Proteomes" id="UP000194221">
    <property type="component" value="Unassembled WGS sequence"/>
</dbReference>
<dbReference type="RefSeq" id="WP_086030277.1">
    <property type="nucleotide sequence ID" value="NZ_LAPZ01000003.1"/>
</dbReference>
<evidence type="ECO:0000256" key="5">
    <source>
        <dbReference type="ARBA" id="ARBA00023288"/>
    </source>
</evidence>
<keyword evidence="3" id="KW-0472">Membrane</keyword>
<dbReference type="PROSITE" id="PS51257">
    <property type="entry name" value="PROKAR_LIPOPROTEIN"/>
    <property type="match status" value="1"/>
</dbReference>
<dbReference type="SUPFAM" id="SSF56925">
    <property type="entry name" value="OMPA-like"/>
    <property type="match status" value="1"/>
</dbReference>
<dbReference type="AlphaFoldDB" id="A0A1Y2PDH9"/>
<evidence type="ECO:0000313" key="8">
    <source>
        <dbReference type="EMBL" id="OSY88546.1"/>
    </source>
</evidence>
<dbReference type="InterPro" id="IPR005534">
    <property type="entry name" value="Curli_assmbl/transp-comp_CsgG"/>
</dbReference>
<evidence type="ECO:0000313" key="9">
    <source>
        <dbReference type="Proteomes" id="UP000194221"/>
    </source>
</evidence>
<evidence type="ECO:0000256" key="3">
    <source>
        <dbReference type="ARBA" id="ARBA00023136"/>
    </source>
</evidence>
<name>A0A1Y2PDH9_9FLAO</name>
<gene>
    <name evidence="8" type="ORF">WH52_07305</name>
</gene>
<protein>
    <recommendedName>
        <fullName evidence="7">Outer membrane protein beta-barrel domain-containing protein</fullName>
    </recommendedName>
</protein>